<keyword evidence="7 11" id="KW-0694">RNA-binding</keyword>
<feature type="region of interest" description="Disordered" evidence="12">
    <location>
        <begin position="217"/>
        <end position="297"/>
    </location>
</feature>
<dbReference type="OrthoDB" id="48651at2759"/>
<feature type="compositionally biased region" description="Basic and acidic residues" evidence="12">
    <location>
        <begin position="263"/>
        <end position="285"/>
    </location>
</feature>
<dbReference type="GO" id="GO:0003723">
    <property type="term" value="F:RNA binding"/>
    <property type="evidence" value="ECO:0007669"/>
    <property type="project" value="UniProtKB-UniRule"/>
</dbReference>
<dbReference type="EMBL" id="HAAD01003766">
    <property type="protein sequence ID" value="CDG69998.1"/>
    <property type="molecule type" value="mRNA"/>
</dbReference>
<accession>T2MCL7</accession>
<evidence type="ECO:0000256" key="1">
    <source>
        <dbReference type="ARBA" id="ARBA00004556"/>
    </source>
</evidence>
<evidence type="ECO:0000256" key="6">
    <source>
        <dbReference type="ARBA" id="ARBA00022553"/>
    </source>
</evidence>
<sequence length="331" mass="37143">MEYCSHIWSGSSNDVLSLLDKVQKLIVNRVEPAFAVNLQLLSHRRNAASLSFFFDVTNDQKFLKMADPNGEWGPDGTFYDKMDPGPYETQRGGEYDSYGGSGRFHGGYDDRRGAGNRYNDRRGGGGGGDTSGRHDVPNEPPFVAYVGNLPYQCVQGDIDAIFNDLKVKSVRLVRDRETDKFKGFCYVEFEDQKSLLSAIEFDGAEFADRNLRVNVAPARDKKEGGGRGRGRGRGGHEGFRSNRGHSDRGGGDRWNRGGGGGSHRQERRQPHLEEFKEPNPEELSRRPKLNLLPRSTKEPVLEVADKVQQLNIFGGAKPRDETKYENRIKKE</sequence>
<keyword evidence="4" id="KW-0963">Cytoplasm</keyword>
<feature type="non-terminal residue" evidence="14">
    <location>
        <position position="1"/>
    </location>
</feature>
<dbReference type="InterPro" id="IPR035979">
    <property type="entry name" value="RBD_domain_sf"/>
</dbReference>
<dbReference type="PANTHER" id="PTHR23236:SF11">
    <property type="entry name" value="EUKARYOTIC TRANSLATION INITIATION FACTOR 4H"/>
    <property type="match status" value="1"/>
</dbReference>
<evidence type="ECO:0000256" key="3">
    <source>
        <dbReference type="ARBA" id="ARBA00022481"/>
    </source>
</evidence>
<dbReference type="Gene3D" id="3.30.70.330">
    <property type="match status" value="1"/>
</dbReference>
<comment type="subcellular location">
    <subcellularLocation>
        <location evidence="1">Cytoplasm</location>
        <location evidence="1">Perinuclear region</location>
    </subcellularLocation>
</comment>
<dbReference type="InterPro" id="IPR034229">
    <property type="entry name" value="eIF4H_RRM"/>
</dbReference>
<dbReference type="FunFam" id="3.30.70.330:FF:000414">
    <property type="entry name" value="Eukaryotic translation initiation factor 4H"/>
    <property type="match status" value="1"/>
</dbReference>
<evidence type="ECO:0000256" key="8">
    <source>
        <dbReference type="ARBA" id="ARBA00022917"/>
    </source>
</evidence>
<comment type="function">
    <text evidence="10">Stimulates the RNA helicase activity of EIF4A in the translation initiation complex. Binds weakly mRNA.</text>
</comment>
<dbReference type="SUPFAM" id="SSF54928">
    <property type="entry name" value="RNA-binding domain, RBD"/>
    <property type="match status" value="1"/>
</dbReference>
<feature type="region of interest" description="Disordered" evidence="12">
    <location>
        <begin position="106"/>
        <end position="137"/>
    </location>
</feature>
<dbReference type="PROSITE" id="PS50102">
    <property type="entry name" value="RRM"/>
    <property type="match status" value="1"/>
</dbReference>
<evidence type="ECO:0000256" key="7">
    <source>
        <dbReference type="ARBA" id="ARBA00022884"/>
    </source>
</evidence>
<dbReference type="PANTHER" id="PTHR23236">
    <property type="entry name" value="EUKARYOTIC TRANSLATION INITIATION FACTOR 4B/4H"/>
    <property type="match status" value="1"/>
</dbReference>
<keyword evidence="8" id="KW-0648">Protein biosynthesis</keyword>
<feature type="compositionally biased region" description="Basic and acidic residues" evidence="12">
    <location>
        <begin position="106"/>
        <end position="123"/>
    </location>
</feature>
<evidence type="ECO:0000256" key="4">
    <source>
        <dbReference type="ARBA" id="ARBA00022490"/>
    </source>
</evidence>
<evidence type="ECO:0000256" key="12">
    <source>
        <dbReference type="SAM" id="MobiDB-lite"/>
    </source>
</evidence>
<keyword evidence="5 14" id="KW-0396">Initiation factor</keyword>
<dbReference type="InterPro" id="IPR000504">
    <property type="entry name" value="RRM_dom"/>
</dbReference>
<organism evidence="14">
    <name type="scientific">Hydra vulgaris</name>
    <name type="common">Hydra</name>
    <name type="synonym">Hydra attenuata</name>
    <dbReference type="NCBI Taxonomy" id="6087"/>
    <lineage>
        <taxon>Eukaryota</taxon>
        <taxon>Metazoa</taxon>
        <taxon>Cnidaria</taxon>
        <taxon>Hydrozoa</taxon>
        <taxon>Hydroidolina</taxon>
        <taxon>Anthoathecata</taxon>
        <taxon>Aplanulata</taxon>
        <taxon>Hydridae</taxon>
        <taxon>Hydra</taxon>
    </lineage>
</organism>
<evidence type="ECO:0000313" key="14">
    <source>
        <dbReference type="EMBL" id="CDG69998.1"/>
    </source>
</evidence>
<reference evidence="14" key="1">
    <citation type="journal article" date="2013" name="Genome Biol. Evol.">
        <title>Punctuated emergences of genetic and phenotypic innovations in eumetazoan, bilaterian, euteleostome, and hominidae ancestors.</title>
        <authorList>
            <person name="Wenger Y."/>
            <person name="Galliot B."/>
        </authorList>
    </citation>
    <scope>NUCLEOTIDE SEQUENCE</scope>
    <source>
        <tissue evidence="14">Whole animals</tissue>
    </source>
</reference>
<dbReference type="GO" id="GO:0003743">
    <property type="term" value="F:translation initiation factor activity"/>
    <property type="evidence" value="ECO:0007669"/>
    <property type="project" value="UniProtKB-KW"/>
</dbReference>
<dbReference type="SMART" id="SM00360">
    <property type="entry name" value="RRM"/>
    <property type="match status" value="1"/>
</dbReference>
<evidence type="ECO:0000256" key="10">
    <source>
        <dbReference type="ARBA" id="ARBA00025462"/>
    </source>
</evidence>
<keyword evidence="9" id="KW-0007">Acetylation</keyword>
<feature type="domain" description="RRM" evidence="13">
    <location>
        <begin position="142"/>
        <end position="218"/>
    </location>
</feature>
<keyword evidence="6" id="KW-0597">Phosphoprotein</keyword>
<dbReference type="AlphaFoldDB" id="T2MCL7"/>
<dbReference type="Pfam" id="PF00076">
    <property type="entry name" value="RRM_1"/>
    <property type="match status" value="1"/>
</dbReference>
<dbReference type="InterPro" id="IPR012677">
    <property type="entry name" value="Nucleotide-bd_a/b_plait_sf"/>
</dbReference>
<evidence type="ECO:0000256" key="5">
    <source>
        <dbReference type="ARBA" id="ARBA00022540"/>
    </source>
</evidence>
<evidence type="ECO:0000259" key="13">
    <source>
        <dbReference type="PROSITE" id="PS50102"/>
    </source>
</evidence>
<gene>
    <name evidence="14" type="primary">EIF4H</name>
</gene>
<dbReference type="GO" id="GO:0048471">
    <property type="term" value="C:perinuclear region of cytoplasm"/>
    <property type="evidence" value="ECO:0007669"/>
    <property type="project" value="UniProtKB-SubCell"/>
</dbReference>
<protein>
    <recommendedName>
        <fullName evidence="2">Eukaryotic translation initiation factor 4H</fullName>
    </recommendedName>
</protein>
<feature type="compositionally biased region" description="Basic and acidic residues" evidence="12">
    <location>
        <begin position="234"/>
        <end position="255"/>
    </location>
</feature>
<keyword evidence="3" id="KW-0488">Methylation</keyword>
<evidence type="ECO:0000256" key="9">
    <source>
        <dbReference type="ARBA" id="ARBA00022990"/>
    </source>
</evidence>
<evidence type="ECO:0000256" key="2">
    <source>
        <dbReference type="ARBA" id="ARBA00013856"/>
    </source>
</evidence>
<name>T2MCL7_HYDVU</name>
<dbReference type="CDD" id="cd12401">
    <property type="entry name" value="RRM_eIF4H"/>
    <property type="match status" value="1"/>
</dbReference>
<proteinExistence type="evidence at transcript level"/>
<evidence type="ECO:0000256" key="11">
    <source>
        <dbReference type="PROSITE-ProRule" id="PRU00176"/>
    </source>
</evidence>